<dbReference type="Pfam" id="PF14340">
    <property type="entry name" value="DUF4395"/>
    <property type="match status" value="1"/>
</dbReference>
<evidence type="ECO:0000313" key="4">
    <source>
        <dbReference type="Proteomes" id="UP000319040"/>
    </source>
</evidence>
<reference evidence="3 4" key="1">
    <citation type="submission" date="2017-05" db="EMBL/GenBank/DDBJ databases">
        <authorList>
            <person name="Varghese N."/>
            <person name="Submissions S."/>
        </authorList>
    </citation>
    <scope>NUCLEOTIDE SEQUENCE [LARGE SCALE GENOMIC DNA]</scope>
    <source>
        <strain evidence="3 4">DSM 27040</strain>
    </source>
</reference>
<feature type="transmembrane region" description="Helical" evidence="1">
    <location>
        <begin position="20"/>
        <end position="46"/>
    </location>
</feature>
<feature type="transmembrane region" description="Helical" evidence="1">
    <location>
        <begin position="115"/>
        <end position="140"/>
    </location>
</feature>
<keyword evidence="1" id="KW-0812">Transmembrane</keyword>
<keyword evidence="1" id="KW-1133">Transmembrane helix</keyword>
<evidence type="ECO:0000313" key="3">
    <source>
        <dbReference type="EMBL" id="SMO60394.1"/>
    </source>
</evidence>
<dbReference type="InterPro" id="IPR025508">
    <property type="entry name" value="DUF4395"/>
</dbReference>
<evidence type="ECO:0000259" key="2">
    <source>
        <dbReference type="Pfam" id="PF14340"/>
    </source>
</evidence>
<gene>
    <name evidence="3" type="ORF">SAMN06265379_103274</name>
</gene>
<dbReference type="EMBL" id="FXTB01000003">
    <property type="protein sequence ID" value="SMO60394.1"/>
    <property type="molecule type" value="Genomic_DNA"/>
</dbReference>
<keyword evidence="1" id="KW-0472">Membrane</keyword>
<protein>
    <recommendedName>
        <fullName evidence="2">DUF4395 domain-containing protein</fullName>
    </recommendedName>
</protein>
<sequence>MKDILCPVSPERFSDNIPRLIGLFVVVLLISYVITHMWFIPAFLLLDFYMRGFGKSKYSLLLKLALTANNQLRLKGELIDKAPKIFAARLGFVFTFLILALHLFGFTLVSNSLAIVLVVFAALECVANFCVGCVVFTYFVKPYVRG</sequence>
<accession>A0A521CLT6</accession>
<keyword evidence="4" id="KW-1185">Reference proteome</keyword>
<organism evidence="3 4">
    <name type="scientific">Saccharicrinis carchari</name>
    <dbReference type="NCBI Taxonomy" id="1168039"/>
    <lineage>
        <taxon>Bacteria</taxon>
        <taxon>Pseudomonadati</taxon>
        <taxon>Bacteroidota</taxon>
        <taxon>Bacteroidia</taxon>
        <taxon>Marinilabiliales</taxon>
        <taxon>Marinilabiliaceae</taxon>
        <taxon>Saccharicrinis</taxon>
    </lineage>
</organism>
<proteinExistence type="predicted"/>
<dbReference type="AlphaFoldDB" id="A0A521CLT6"/>
<dbReference type="Proteomes" id="UP000319040">
    <property type="component" value="Unassembled WGS sequence"/>
</dbReference>
<evidence type="ECO:0000256" key="1">
    <source>
        <dbReference type="SAM" id="Phobius"/>
    </source>
</evidence>
<name>A0A521CLT6_SACCC</name>
<feature type="domain" description="DUF4395" evidence="2">
    <location>
        <begin position="16"/>
        <end position="140"/>
    </location>
</feature>
<feature type="transmembrane region" description="Helical" evidence="1">
    <location>
        <begin position="90"/>
        <end position="109"/>
    </location>
</feature>